<evidence type="ECO:0000256" key="3">
    <source>
        <dbReference type="ARBA" id="ARBA00011605"/>
    </source>
</evidence>
<evidence type="ECO:0000256" key="7">
    <source>
        <dbReference type="ARBA" id="ARBA00022702"/>
    </source>
</evidence>
<comment type="caution">
    <text evidence="12">The sequence shown here is derived from an EMBL/GenBank/DDBJ whole genome shotgun (WGS) entry which is preliminary data.</text>
</comment>
<evidence type="ECO:0000313" key="12">
    <source>
        <dbReference type="EMBL" id="KAK7892038.1"/>
    </source>
</evidence>
<keyword evidence="11" id="KW-1133">Transmembrane helix</keyword>
<dbReference type="EMBL" id="JBBPFD010000017">
    <property type="protein sequence ID" value="KAK7892038.1"/>
    <property type="molecule type" value="Genomic_DNA"/>
</dbReference>
<reference evidence="13" key="1">
    <citation type="submission" date="2024-04" db="EMBL/GenBank/DDBJ databases">
        <title>Salinicola lusitanus LLJ914,a marine bacterium isolated from the Okinawa Trough.</title>
        <authorList>
            <person name="Li J."/>
        </authorList>
    </citation>
    <scope>NUCLEOTIDE SEQUENCE [LARGE SCALE GENOMIC DNA]</scope>
</reference>
<proteinExistence type="inferred from homology"/>
<keyword evidence="8" id="KW-0732">Signal</keyword>
<keyword evidence="11" id="KW-0472">Membrane</keyword>
<keyword evidence="6" id="KW-0165">Cleavage on pair of basic residues</keyword>
<keyword evidence="11" id="KW-0812">Transmembrane</keyword>
<comment type="subcellular location">
    <subcellularLocation>
        <location evidence="1">Secreted</location>
    </subcellularLocation>
</comment>
<evidence type="ECO:0000256" key="9">
    <source>
        <dbReference type="ARBA" id="ARBA00093407"/>
    </source>
</evidence>
<comment type="similarity">
    <text evidence="2">Belongs to the parathyroid hormone family.</text>
</comment>
<dbReference type="InterPro" id="IPR003625">
    <property type="entry name" value="PTH"/>
</dbReference>
<gene>
    <name evidence="12" type="ORF">WMY93_024001</name>
</gene>
<evidence type="ECO:0000256" key="11">
    <source>
        <dbReference type="SAM" id="Phobius"/>
    </source>
</evidence>
<dbReference type="Pfam" id="PF01279">
    <property type="entry name" value="Parathyroid"/>
    <property type="match status" value="1"/>
</dbReference>
<comment type="function">
    <text evidence="9">Parathyroid hormone elevates calcium level by dissolving the salts in bone and preventing their renal excretion. Acts by binding to its receptor, PTH1R, activating G protein-coupled receptor signaling. Stimulates [1-14C]-2-deoxy-D-glucose (2DG) transport and glycogen synthesis in osteoblastic cells.</text>
</comment>
<evidence type="ECO:0000256" key="2">
    <source>
        <dbReference type="ARBA" id="ARBA00006307"/>
    </source>
</evidence>
<feature type="transmembrane region" description="Helical" evidence="11">
    <location>
        <begin position="44"/>
        <end position="62"/>
    </location>
</feature>
<dbReference type="PROSITE" id="PS00335">
    <property type="entry name" value="PARATHYROID"/>
    <property type="match status" value="1"/>
</dbReference>
<evidence type="ECO:0000256" key="4">
    <source>
        <dbReference type="ARBA" id="ARBA00022135"/>
    </source>
</evidence>
<keyword evidence="7" id="KW-0372">Hormone</keyword>
<accession>A0AAW0NAS2</accession>
<dbReference type="GO" id="GO:0006874">
    <property type="term" value="P:intracellular calcium ion homeostasis"/>
    <property type="evidence" value="ECO:0007669"/>
    <property type="project" value="InterPro"/>
</dbReference>
<dbReference type="PANTHER" id="PTHR10541:SF2">
    <property type="entry name" value="PARATHYROID HORMONE"/>
    <property type="match status" value="1"/>
</dbReference>
<dbReference type="AlphaFoldDB" id="A0AAW0NAS2"/>
<feature type="region of interest" description="Disordered" evidence="10">
    <location>
        <begin position="110"/>
        <end position="131"/>
    </location>
</feature>
<dbReference type="Proteomes" id="UP001460270">
    <property type="component" value="Unassembled WGS sequence"/>
</dbReference>
<evidence type="ECO:0000256" key="8">
    <source>
        <dbReference type="ARBA" id="ARBA00022729"/>
    </source>
</evidence>
<comment type="subunit">
    <text evidence="3">Interacts with PTH1R (via N-terminal extracellular domain).</text>
</comment>
<evidence type="ECO:0000256" key="1">
    <source>
        <dbReference type="ARBA" id="ARBA00004613"/>
    </source>
</evidence>
<dbReference type="GO" id="GO:0005179">
    <property type="term" value="F:hormone activity"/>
    <property type="evidence" value="ECO:0007669"/>
    <property type="project" value="UniProtKB-KW"/>
</dbReference>
<dbReference type="PANTHER" id="PTHR10541">
    <property type="entry name" value="PARATHYROID HORMONE"/>
    <property type="match status" value="1"/>
</dbReference>
<organism evidence="12 13">
    <name type="scientific">Mugilogobius chulae</name>
    <name type="common">yellowstripe goby</name>
    <dbReference type="NCBI Taxonomy" id="88201"/>
    <lineage>
        <taxon>Eukaryota</taxon>
        <taxon>Metazoa</taxon>
        <taxon>Chordata</taxon>
        <taxon>Craniata</taxon>
        <taxon>Vertebrata</taxon>
        <taxon>Euteleostomi</taxon>
        <taxon>Actinopterygii</taxon>
        <taxon>Neopterygii</taxon>
        <taxon>Teleostei</taxon>
        <taxon>Neoteleostei</taxon>
        <taxon>Acanthomorphata</taxon>
        <taxon>Gobiaria</taxon>
        <taxon>Gobiiformes</taxon>
        <taxon>Gobioidei</taxon>
        <taxon>Gobiidae</taxon>
        <taxon>Gobionellinae</taxon>
        <taxon>Mugilogobius</taxon>
    </lineage>
</organism>
<keyword evidence="13" id="KW-1185">Reference proteome</keyword>
<evidence type="ECO:0000256" key="10">
    <source>
        <dbReference type="SAM" id="MobiDB-lite"/>
    </source>
</evidence>
<dbReference type="GO" id="GO:0005576">
    <property type="term" value="C:extracellular region"/>
    <property type="evidence" value="ECO:0007669"/>
    <property type="project" value="UniProtKB-SubCell"/>
</dbReference>
<name>A0AAW0NAS2_9GOBI</name>
<dbReference type="InterPro" id="IPR001415">
    <property type="entry name" value="PTH/PTH-rel"/>
</dbReference>
<evidence type="ECO:0000256" key="6">
    <source>
        <dbReference type="ARBA" id="ARBA00022685"/>
    </source>
</evidence>
<protein>
    <recommendedName>
        <fullName evidence="4">Parathyroid hormone</fullName>
    </recommendedName>
</protein>
<evidence type="ECO:0000313" key="13">
    <source>
        <dbReference type="Proteomes" id="UP001460270"/>
    </source>
</evidence>
<sequence length="156" mass="18230">MLWVLKSVIASREAREDQPAKDYFTLSGTRASKNSENDSNDSKYGLQILLISLSIIILLTICEGHPIRKRTVSEVQLMHNRGEYKLQKERRDWLQMRLRGIHLGQNWSRTEPTWNRGDDSRPRKKKLLPKGLPETLTPEEIQFAIDYLDILDSKRQ</sequence>
<evidence type="ECO:0000256" key="5">
    <source>
        <dbReference type="ARBA" id="ARBA00022525"/>
    </source>
</evidence>
<dbReference type="SMART" id="SM00087">
    <property type="entry name" value="PTH"/>
    <property type="match status" value="1"/>
</dbReference>
<keyword evidence="5" id="KW-0964">Secreted</keyword>